<keyword evidence="1" id="KW-0472">Membrane</keyword>
<evidence type="ECO:0000313" key="2">
    <source>
        <dbReference type="EMBL" id="HCT56915.1"/>
    </source>
</evidence>
<name>A0A3D4V759_9BACT</name>
<evidence type="ECO:0000313" key="3">
    <source>
        <dbReference type="Proteomes" id="UP000264071"/>
    </source>
</evidence>
<dbReference type="Pfam" id="PF07963">
    <property type="entry name" value="N_methyl"/>
    <property type="match status" value="1"/>
</dbReference>
<sequence>MRVRGSHTGNCSGLLTSPVAIGDCADVPSTPSATCDHAHTSSSERDAVRADSRGFTLVELLVVIAIMGIGAALVTVTWWRGDPSGREGALTRSALTAKARTLAVARSQHLLLEVHDDGQWVVRGAQRTTAVDTVATGRLVSDPRLPADAPDLPASFQLEIDPLGSCRPVSFSAAPSDAPGRAFDLTQCRWGIASPGSAPDGAS</sequence>
<proteinExistence type="predicted"/>
<dbReference type="EMBL" id="DPIY01000006">
    <property type="protein sequence ID" value="HCT56915.1"/>
    <property type="molecule type" value="Genomic_DNA"/>
</dbReference>
<dbReference type="PROSITE" id="PS00409">
    <property type="entry name" value="PROKAR_NTER_METHYL"/>
    <property type="match status" value="1"/>
</dbReference>
<dbReference type="AlphaFoldDB" id="A0A3D4V759"/>
<dbReference type="Proteomes" id="UP000264071">
    <property type="component" value="Unassembled WGS sequence"/>
</dbReference>
<dbReference type="NCBIfam" id="TIGR02532">
    <property type="entry name" value="IV_pilin_GFxxxE"/>
    <property type="match status" value="1"/>
</dbReference>
<protein>
    <submittedName>
        <fullName evidence="2">Prepilin-type N-terminal cleavage/methylation domain-containing protein</fullName>
    </submittedName>
</protein>
<dbReference type="SUPFAM" id="SSF54523">
    <property type="entry name" value="Pili subunits"/>
    <property type="match status" value="1"/>
</dbReference>
<dbReference type="InterPro" id="IPR045584">
    <property type="entry name" value="Pilin-like"/>
</dbReference>
<keyword evidence="1" id="KW-1133">Transmembrane helix</keyword>
<organism evidence="2 3">
    <name type="scientific">Gemmatimonas aurantiaca</name>
    <dbReference type="NCBI Taxonomy" id="173480"/>
    <lineage>
        <taxon>Bacteria</taxon>
        <taxon>Pseudomonadati</taxon>
        <taxon>Gemmatimonadota</taxon>
        <taxon>Gemmatimonadia</taxon>
        <taxon>Gemmatimonadales</taxon>
        <taxon>Gemmatimonadaceae</taxon>
        <taxon>Gemmatimonas</taxon>
    </lineage>
</organism>
<reference evidence="2 3" key="1">
    <citation type="journal article" date="2018" name="Nat. Biotechnol.">
        <title>A standardized bacterial taxonomy based on genome phylogeny substantially revises the tree of life.</title>
        <authorList>
            <person name="Parks D.H."/>
            <person name="Chuvochina M."/>
            <person name="Waite D.W."/>
            <person name="Rinke C."/>
            <person name="Skarshewski A."/>
            <person name="Chaumeil P.A."/>
            <person name="Hugenholtz P."/>
        </authorList>
    </citation>
    <scope>NUCLEOTIDE SEQUENCE [LARGE SCALE GENOMIC DNA]</scope>
    <source>
        <strain evidence="2">UBA8844</strain>
    </source>
</reference>
<dbReference type="InterPro" id="IPR012902">
    <property type="entry name" value="N_methyl_site"/>
</dbReference>
<comment type="caution">
    <text evidence="2">The sequence shown here is derived from an EMBL/GenBank/DDBJ whole genome shotgun (WGS) entry which is preliminary data.</text>
</comment>
<gene>
    <name evidence="2" type="ORF">DGD08_06835</name>
</gene>
<keyword evidence="1" id="KW-0812">Transmembrane</keyword>
<feature type="transmembrane region" description="Helical" evidence="1">
    <location>
        <begin position="55"/>
        <end position="79"/>
    </location>
</feature>
<evidence type="ECO:0000256" key="1">
    <source>
        <dbReference type="SAM" id="Phobius"/>
    </source>
</evidence>
<accession>A0A3D4V759</accession>